<dbReference type="GO" id="GO:0006289">
    <property type="term" value="P:nucleotide-excision repair"/>
    <property type="evidence" value="ECO:0007669"/>
    <property type="project" value="InterPro"/>
</dbReference>
<dbReference type="EMBL" id="JAAGAX010000511">
    <property type="protein sequence ID" value="KAF2281774.1"/>
    <property type="molecule type" value="Genomic_DNA"/>
</dbReference>
<dbReference type="PROSITE" id="PS50151">
    <property type="entry name" value="UVR"/>
    <property type="match status" value="1"/>
</dbReference>
<evidence type="ECO:0000256" key="4">
    <source>
        <dbReference type="ARBA" id="ARBA00022881"/>
    </source>
</evidence>
<evidence type="ECO:0000259" key="7">
    <source>
        <dbReference type="PROSITE" id="PS50164"/>
    </source>
</evidence>
<dbReference type="AlphaFoldDB" id="A0A6A6JZW5"/>
<dbReference type="InterPro" id="IPR000305">
    <property type="entry name" value="GIY-YIG_endonuc"/>
</dbReference>
<feature type="domain" description="UvrC family homology region profile" evidence="8">
    <location>
        <begin position="294"/>
        <end position="512"/>
    </location>
</feature>
<dbReference type="CDD" id="cd10434">
    <property type="entry name" value="GIY-YIG_UvrC_Cho"/>
    <property type="match status" value="1"/>
</dbReference>
<dbReference type="InterPro" id="IPR001943">
    <property type="entry name" value="UVR_dom"/>
</dbReference>
<keyword evidence="5" id="KW-0234">DNA repair</keyword>
<dbReference type="GO" id="GO:0009380">
    <property type="term" value="C:excinuclease repair complex"/>
    <property type="evidence" value="ECO:0007669"/>
    <property type="project" value="InterPro"/>
</dbReference>
<keyword evidence="10" id="KW-1185">Reference proteome</keyword>
<reference evidence="9 10" key="1">
    <citation type="journal article" date="2020" name="Mol. Plant">
        <title>The Chromosome-Based Rubber Tree Genome Provides New Insights into Spurge Genome Evolution and Rubber Biosynthesis.</title>
        <authorList>
            <person name="Liu J."/>
            <person name="Shi C."/>
            <person name="Shi C.C."/>
            <person name="Li W."/>
            <person name="Zhang Q.J."/>
            <person name="Zhang Y."/>
            <person name="Li K."/>
            <person name="Lu H.F."/>
            <person name="Shi C."/>
            <person name="Zhu S.T."/>
            <person name="Xiao Z.Y."/>
            <person name="Nan H."/>
            <person name="Yue Y."/>
            <person name="Zhu X.G."/>
            <person name="Wu Y."/>
            <person name="Hong X.N."/>
            <person name="Fan G.Y."/>
            <person name="Tong Y."/>
            <person name="Zhang D."/>
            <person name="Mao C.L."/>
            <person name="Liu Y.L."/>
            <person name="Hao S.J."/>
            <person name="Liu W.Q."/>
            <person name="Lv M.Q."/>
            <person name="Zhang H.B."/>
            <person name="Liu Y."/>
            <person name="Hu-Tang G.R."/>
            <person name="Wang J.P."/>
            <person name="Wang J.H."/>
            <person name="Sun Y.H."/>
            <person name="Ni S.B."/>
            <person name="Chen W.B."/>
            <person name="Zhang X.C."/>
            <person name="Jiao Y.N."/>
            <person name="Eichler E.E."/>
            <person name="Li G.H."/>
            <person name="Liu X."/>
            <person name="Gao L.Z."/>
        </authorList>
    </citation>
    <scope>NUCLEOTIDE SEQUENCE [LARGE SCALE GENOMIC DNA]</scope>
    <source>
        <strain evidence="10">cv. GT1</strain>
        <tissue evidence="9">Leaf</tissue>
    </source>
</reference>
<keyword evidence="1" id="KW-0963">Cytoplasm</keyword>
<evidence type="ECO:0000256" key="1">
    <source>
        <dbReference type="ARBA" id="ARBA00022490"/>
    </source>
</evidence>
<evidence type="ECO:0008006" key="11">
    <source>
        <dbReference type="Google" id="ProtNLM"/>
    </source>
</evidence>
<dbReference type="PROSITE" id="PS50164">
    <property type="entry name" value="GIY_YIG"/>
    <property type="match status" value="1"/>
</dbReference>
<dbReference type="NCBIfam" id="TIGR00194">
    <property type="entry name" value="uvrC"/>
    <property type="match status" value="1"/>
</dbReference>
<dbReference type="InterPro" id="IPR010994">
    <property type="entry name" value="RuvA_2-like"/>
</dbReference>
<dbReference type="Pfam" id="PF02151">
    <property type="entry name" value="UVR"/>
    <property type="match status" value="1"/>
</dbReference>
<protein>
    <recommendedName>
        <fullName evidence="11">Excinuclease ABC subunit C</fullName>
    </recommendedName>
</protein>
<evidence type="ECO:0000259" key="8">
    <source>
        <dbReference type="PROSITE" id="PS50165"/>
    </source>
</evidence>
<dbReference type="Gene3D" id="1.10.150.20">
    <property type="entry name" value="5' to 3' exonuclease, C-terminal subdomain"/>
    <property type="match status" value="1"/>
</dbReference>
<feature type="domain" description="GIY-YIG" evidence="7">
    <location>
        <begin position="55"/>
        <end position="133"/>
    </location>
</feature>
<keyword evidence="3" id="KW-0228">DNA excision</keyword>
<dbReference type="SUPFAM" id="SSF82771">
    <property type="entry name" value="GIY-YIG endonuclease"/>
    <property type="match status" value="1"/>
</dbReference>
<dbReference type="InterPro" id="IPR004791">
    <property type="entry name" value="UvrC"/>
</dbReference>
<dbReference type="InterPro" id="IPR038476">
    <property type="entry name" value="UvrC_RNase_H_dom_sf"/>
</dbReference>
<comment type="caution">
    <text evidence="9">The sequence shown here is derived from an EMBL/GenBank/DDBJ whole genome shotgun (WGS) entry which is preliminary data.</text>
</comment>
<evidence type="ECO:0000313" key="9">
    <source>
        <dbReference type="EMBL" id="KAF2281774.1"/>
    </source>
</evidence>
<dbReference type="Pfam" id="PF01541">
    <property type="entry name" value="GIY-YIG"/>
    <property type="match status" value="1"/>
</dbReference>
<dbReference type="Gene3D" id="3.40.1440.10">
    <property type="entry name" value="GIY-YIG endonuclease"/>
    <property type="match status" value="1"/>
</dbReference>
<dbReference type="Pfam" id="PF08459">
    <property type="entry name" value="UvrC_RNaseH_dom"/>
    <property type="match status" value="1"/>
</dbReference>
<dbReference type="InterPro" id="IPR050066">
    <property type="entry name" value="UvrABC_protein_C"/>
</dbReference>
<dbReference type="HAMAP" id="MF_00203">
    <property type="entry name" value="UvrC"/>
    <property type="match status" value="1"/>
</dbReference>
<dbReference type="InterPro" id="IPR036876">
    <property type="entry name" value="UVR_dom_sf"/>
</dbReference>
<dbReference type="InterPro" id="IPR035901">
    <property type="entry name" value="GIY-YIG_endonuc_sf"/>
</dbReference>
<evidence type="ECO:0000256" key="5">
    <source>
        <dbReference type="ARBA" id="ARBA00023204"/>
    </source>
</evidence>
<accession>A0A6A6JZW5</accession>
<name>A0A6A6JZW5_HEVBR</name>
<evidence type="ECO:0000259" key="6">
    <source>
        <dbReference type="PROSITE" id="PS50151"/>
    </source>
</evidence>
<dbReference type="Proteomes" id="UP000467840">
    <property type="component" value="Unassembled WGS sequence"/>
</dbReference>
<dbReference type="PROSITE" id="PS50165">
    <property type="entry name" value="UVRC"/>
    <property type="match status" value="1"/>
</dbReference>
<dbReference type="SUPFAM" id="SSF46600">
    <property type="entry name" value="C-terminal UvrC-binding domain of UvrB"/>
    <property type="match status" value="1"/>
</dbReference>
<dbReference type="InterPro" id="IPR001162">
    <property type="entry name" value="UvrC_RNase_H_dom"/>
</dbReference>
<sequence length="639" mass="72142">MVFKHSRLSCGSSSVVEYNLAKVRAEGSIPFSRSLLLLRIARDAVKRAVSSIPCDVAGVYKMLGANGLVLYVGKAKDLQKRLRSYYNFNQMSDRILAMVGHITELDVIVTQSEAEALLLEAQLIKTLKPKYNIIMRDDKFYPYILLSKHKYPRIVKYRGRKEVGLGKCYGPFISSLVVKLVISALRRAFQLRSCSDNFFASRDRPCIEYEMRNCSAPCTRKISEEDYAKSAHMAHKVLTGKSKELQRELFDSMRKFSDDLDYESAMVYRDRLQALKSIQECVSFQTEMSCDADFVSIYGRHGTYCLQVISFRGGISYGSQPYFVDDGNYESESDVLGMFMLQVYSDPPGKVYVDCVSDYCEIINTALEELLTRKVDVLTAKSHEELKFLRLARNGAMEALNRRLRDKALPAELEELAEFFGLQNPPERIEVYDNSHISGTHPFGVMVVCGKDGLLRKEYRKFKIQTVLNGDDYSMMHEVLFRRFREESSLALPDFVLIDGGRGHISSAIQVLGDLGIPFACMAKGSNRNAGEEVFYLPDGRKICLDPNSKLMLYMRKIRDEAHRFAITSHRSSRDKTLSSAILCAIPGVGGARRGALITYFGSIDGVKRARADEISKVPGISMKLAQRICTYLKQGTQS</sequence>
<dbReference type="FunFam" id="3.40.1440.10:FF:000001">
    <property type="entry name" value="UvrABC system protein C"/>
    <property type="match status" value="1"/>
</dbReference>
<dbReference type="Gene3D" id="3.30.420.340">
    <property type="entry name" value="UvrC, RNAse H endonuclease domain"/>
    <property type="match status" value="1"/>
</dbReference>
<proteinExistence type="inferred from homology"/>
<dbReference type="Pfam" id="PF22920">
    <property type="entry name" value="UvrC_RNaseH"/>
    <property type="match status" value="1"/>
</dbReference>
<organism evidence="9 10">
    <name type="scientific">Hevea brasiliensis</name>
    <name type="common">Para rubber tree</name>
    <name type="synonym">Siphonia brasiliensis</name>
    <dbReference type="NCBI Taxonomy" id="3981"/>
    <lineage>
        <taxon>Eukaryota</taxon>
        <taxon>Viridiplantae</taxon>
        <taxon>Streptophyta</taxon>
        <taxon>Embryophyta</taxon>
        <taxon>Tracheophyta</taxon>
        <taxon>Spermatophyta</taxon>
        <taxon>Magnoliopsida</taxon>
        <taxon>eudicotyledons</taxon>
        <taxon>Gunneridae</taxon>
        <taxon>Pentapetalae</taxon>
        <taxon>rosids</taxon>
        <taxon>fabids</taxon>
        <taxon>Malpighiales</taxon>
        <taxon>Euphorbiaceae</taxon>
        <taxon>Crotonoideae</taxon>
        <taxon>Micrandreae</taxon>
        <taxon>Hevea</taxon>
    </lineage>
</organism>
<dbReference type="Pfam" id="PF14520">
    <property type="entry name" value="HHH_5"/>
    <property type="match status" value="1"/>
</dbReference>
<dbReference type="SUPFAM" id="SSF47781">
    <property type="entry name" value="RuvA domain 2-like"/>
    <property type="match status" value="1"/>
</dbReference>
<dbReference type="SMART" id="SM00465">
    <property type="entry name" value="GIYc"/>
    <property type="match status" value="1"/>
</dbReference>
<keyword evidence="4" id="KW-0267">Excision nuclease</keyword>
<feature type="domain" description="UVR" evidence="6">
    <location>
        <begin position="243"/>
        <end position="278"/>
    </location>
</feature>
<dbReference type="InterPro" id="IPR047296">
    <property type="entry name" value="GIY-YIG_UvrC_Cho"/>
</dbReference>
<evidence type="ECO:0000256" key="2">
    <source>
        <dbReference type="ARBA" id="ARBA00022763"/>
    </source>
</evidence>
<dbReference type="GO" id="GO:0009381">
    <property type="term" value="F:excinuclease ABC activity"/>
    <property type="evidence" value="ECO:0007669"/>
    <property type="project" value="InterPro"/>
</dbReference>
<evidence type="ECO:0000313" key="10">
    <source>
        <dbReference type="Proteomes" id="UP000467840"/>
    </source>
</evidence>
<keyword evidence="2" id="KW-0227">DNA damage</keyword>
<gene>
    <name evidence="9" type="ORF">GH714_042598</name>
</gene>
<dbReference type="PANTHER" id="PTHR30562:SF1">
    <property type="entry name" value="UVRABC SYSTEM PROTEIN C"/>
    <property type="match status" value="1"/>
</dbReference>
<dbReference type="PANTHER" id="PTHR30562">
    <property type="entry name" value="UVRC/OXIDOREDUCTASE"/>
    <property type="match status" value="1"/>
</dbReference>
<evidence type="ECO:0000256" key="3">
    <source>
        <dbReference type="ARBA" id="ARBA00022769"/>
    </source>
</evidence>